<dbReference type="AlphaFoldDB" id="A0A5B7ICU4"/>
<accession>A0A5B7ICU4</accession>
<feature type="region of interest" description="Disordered" evidence="1">
    <location>
        <begin position="77"/>
        <end position="99"/>
    </location>
</feature>
<evidence type="ECO:0000256" key="1">
    <source>
        <dbReference type="SAM" id="MobiDB-lite"/>
    </source>
</evidence>
<dbReference type="Proteomes" id="UP000324222">
    <property type="component" value="Unassembled WGS sequence"/>
</dbReference>
<dbReference type="EMBL" id="VSRR010052982">
    <property type="protein sequence ID" value="MPC80093.1"/>
    <property type="molecule type" value="Genomic_DNA"/>
</dbReference>
<reference evidence="2 3" key="1">
    <citation type="submission" date="2019-05" db="EMBL/GenBank/DDBJ databases">
        <title>Another draft genome of Portunus trituberculatus and its Hox gene families provides insights of decapod evolution.</title>
        <authorList>
            <person name="Jeong J.-H."/>
            <person name="Song I."/>
            <person name="Kim S."/>
            <person name="Choi T."/>
            <person name="Kim D."/>
            <person name="Ryu S."/>
            <person name="Kim W."/>
        </authorList>
    </citation>
    <scope>NUCLEOTIDE SEQUENCE [LARGE SCALE GENOMIC DNA]</scope>
    <source>
        <tissue evidence="2">Muscle</tissue>
    </source>
</reference>
<name>A0A5B7ICU4_PORTR</name>
<sequence length="117" mass="11910">MYAKPSSHASPAPPLPASKLLPVRPKPPAATGAHAGNTLGMGGSGVLAQTQPTLVALLARLQHKCLLVVCLGSLRRPAPPPTSPIAPPHSSPPRLSPPTTSTITNISLASLKTHTCI</sequence>
<proteinExistence type="predicted"/>
<protein>
    <submittedName>
        <fullName evidence="2">Uncharacterized protein</fullName>
    </submittedName>
</protein>
<evidence type="ECO:0000313" key="3">
    <source>
        <dbReference type="Proteomes" id="UP000324222"/>
    </source>
</evidence>
<feature type="compositionally biased region" description="Low complexity" evidence="1">
    <location>
        <begin position="1"/>
        <end position="10"/>
    </location>
</feature>
<evidence type="ECO:0000313" key="2">
    <source>
        <dbReference type="EMBL" id="MPC80093.1"/>
    </source>
</evidence>
<comment type="caution">
    <text evidence="2">The sequence shown here is derived from an EMBL/GenBank/DDBJ whole genome shotgun (WGS) entry which is preliminary data.</text>
</comment>
<feature type="compositionally biased region" description="Pro residues" evidence="1">
    <location>
        <begin position="77"/>
        <end position="96"/>
    </location>
</feature>
<feature type="region of interest" description="Disordered" evidence="1">
    <location>
        <begin position="1"/>
        <end position="46"/>
    </location>
</feature>
<organism evidence="2 3">
    <name type="scientific">Portunus trituberculatus</name>
    <name type="common">Swimming crab</name>
    <name type="synonym">Neptunus trituberculatus</name>
    <dbReference type="NCBI Taxonomy" id="210409"/>
    <lineage>
        <taxon>Eukaryota</taxon>
        <taxon>Metazoa</taxon>
        <taxon>Ecdysozoa</taxon>
        <taxon>Arthropoda</taxon>
        <taxon>Crustacea</taxon>
        <taxon>Multicrustacea</taxon>
        <taxon>Malacostraca</taxon>
        <taxon>Eumalacostraca</taxon>
        <taxon>Eucarida</taxon>
        <taxon>Decapoda</taxon>
        <taxon>Pleocyemata</taxon>
        <taxon>Brachyura</taxon>
        <taxon>Eubrachyura</taxon>
        <taxon>Portunoidea</taxon>
        <taxon>Portunidae</taxon>
        <taxon>Portuninae</taxon>
        <taxon>Portunus</taxon>
    </lineage>
</organism>
<keyword evidence="3" id="KW-1185">Reference proteome</keyword>
<gene>
    <name evidence="2" type="ORF">E2C01_074660</name>
</gene>